<accession>A0A558AIJ6</accession>
<dbReference type="PANTHER" id="PTHR43132:SF8">
    <property type="entry name" value="HTH-TYPE TRANSCRIPTIONAL REGULATOR KMTR"/>
    <property type="match status" value="1"/>
</dbReference>
<dbReference type="SUPFAM" id="SSF46785">
    <property type="entry name" value="Winged helix' DNA-binding domain"/>
    <property type="match status" value="1"/>
</dbReference>
<keyword evidence="2" id="KW-0238">DNA-binding</keyword>
<sequence>MEFPWMLGVVFVSLRLVFGSSDLAGVRLADGPDPLWELVLALIQAQTRDHRYVAWRRDVHRRLVTARRAGVPAAIGALRELVPPHGDFPDFLTPPSTKDFDVGCEVIAGTPRTRLRIEIAAVFTNRTAPPSVRSLTTDAGTSLGELIEVVRYAHGALLAPYWSSICDAVAAERARRARALTASGAGEFLAGLPGSLLWDGEVLTTGYPVDRTVVLGGRGITVVPTYFCSGDPVTFIDPDLPPVLVCPLADAAGLVDSPPVSAGLARLLGETRACCLDALRTRMTTSELAQRLDITVGAASKHAAVLRQNGLIASTRRGGAVLHQLTRLGAALLAGAEPE</sequence>
<dbReference type="GO" id="GO:0003700">
    <property type="term" value="F:DNA-binding transcription factor activity"/>
    <property type="evidence" value="ECO:0007669"/>
    <property type="project" value="InterPro"/>
</dbReference>
<dbReference type="GO" id="GO:0003677">
    <property type="term" value="F:DNA binding"/>
    <property type="evidence" value="ECO:0007669"/>
    <property type="project" value="UniProtKB-KW"/>
</dbReference>
<protein>
    <submittedName>
        <fullName evidence="5">Winged helix-turn-helix transcriptional regulator</fullName>
    </submittedName>
</protein>
<name>A0A558AIJ6_9PSEU</name>
<dbReference type="Proteomes" id="UP000318578">
    <property type="component" value="Unassembled WGS sequence"/>
</dbReference>
<dbReference type="InterPro" id="IPR036388">
    <property type="entry name" value="WH-like_DNA-bd_sf"/>
</dbReference>
<dbReference type="SMART" id="SM00418">
    <property type="entry name" value="HTH_ARSR"/>
    <property type="match status" value="1"/>
</dbReference>
<dbReference type="InterPro" id="IPR011991">
    <property type="entry name" value="ArsR-like_HTH"/>
</dbReference>
<feature type="domain" description="HTH arsR-type" evidence="4">
    <location>
        <begin position="263"/>
        <end position="337"/>
    </location>
</feature>
<keyword evidence="6" id="KW-1185">Reference proteome</keyword>
<dbReference type="InterPro" id="IPR001845">
    <property type="entry name" value="HTH_ArsR_DNA-bd_dom"/>
</dbReference>
<evidence type="ECO:0000313" key="5">
    <source>
        <dbReference type="EMBL" id="TVT24094.1"/>
    </source>
</evidence>
<gene>
    <name evidence="5" type="ORF">FNH06_07795</name>
</gene>
<dbReference type="InterPro" id="IPR051011">
    <property type="entry name" value="Metal_resp_trans_reg"/>
</dbReference>
<evidence type="ECO:0000256" key="1">
    <source>
        <dbReference type="ARBA" id="ARBA00023015"/>
    </source>
</evidence>
<dbReference type="InterPro" id="IPR036390">
    <property type="entry name" value="WH_DNA-bd_sf"/>
</dbReference>
<dbReference type="EMBL" id="VJZA01000008">
    <property type="protein sequence ID" value="TVT24094.1"/>
    <property type="molecule type" value="Genomic_DNA"/>
</dbReference>
<keyword evidence="3" id="KW-0804">Transcription</keyword>
<organism evidence="5 6">
    <name type="scientific">Amycolatopsis acidiphila</name>
    <dbReference type="NCBI Taxonomy" id="715473"/>
    <lineage>
        <taxon>Bacteria</taxon>
        <taxon>Bacillati</taxon>
        <taxon>Actinomycetota</taxon>
        <taxon>Actinomycetes</taxon>
        <taxon>Pseudonocardiales</taxon>
        <taxon>Pseudonocardiaceae</taxon>
        <taxon>Amycolatopsis</taxon>
    </lineage>
</organism>
<dbReference type="CDD" id="cd00090">
    <property type="entry name" value="HTH_ARSR"/>
    <property type="match status" value="1"/>
</dbReference>
<evidence type="ECO:0000256" key="2">
    <source>
        <dbReference type="ARBA" id="ARBA00023125"/>
    </source>
</evidence>
<evidence type="ECO:0000256" key="3">
    <source>
        <dbReference type="ARBA" id="ARBA00023163"/>
    </source>
</evidence>
<dbReference type="AlphaFoldDB" id="A0A558AIJ6"/>
<dbReference type="Gene3D" id="1.10.10.10">
    <property type="entry name" value="Winged helix-like DNA-binding domain superfamily/Winged helix DNA-binding domain"/>
    <property type="match status" value="1"/>
</dbReference>
<evidence type="ECO:0000313" key="6">
    <source>
        <dbReference type="Proteomes" id="UP000318578"/>
    </source>
</evidence>
<comment type="caution">
    <text evidence="5">The sequence shown here is derived from an EMBL/GenBank/DDBJ whole genome shotgun (WGS) entry which is preliminary data.</text>
</comment>
<dbReference type="PANTHER" id="PTHR43132">
    <property type="entry name" value="ARSENICAL RESISTANCE OPERON REPRESSOR ARSR-RELATED"/>
    <property type="match status" value="1"/>
</dbReference>
<keyword evidence="1" id="KW-0805">Transcription regulation</keyword>
<dbReference type="OrthoDB" id="3808065at2"/>
<reference evidence="5 6" key="1">
    <citation type="submission" date="2019-07" db="EMBL/GenBank/DDBJ databases">
        <title>New species of Amycolatopsis and Streptomyces.</title>
        <authorList>
            <person name="Duangmal K."/>
            <person name="Teo W.F.A."/>
            <person name="Lipun K."/>
        </authorList>
    </citation>
    <scope>NUCLEOTIDE SEQUENCE [LARGE SCALE GENOMIC DNA]</scope>
    <source>
        <strain evidence="5 6">JCM 30562</strain>
    </source>
</reference>
<evidence type="ECO:0000259" key="4">
    <source>
        <dbReference type="SMART" id="SM00418"/>
    </source>
</evidence>
<dbReference type="RefSeq" id="WP_144635861.1">
    <property type="nucleotide sequence ID" value="NZ_BNAX01000018.1"/>
</dbReference>
<proteinExistence type="predicted"/>